<dbReference type="KEGG" id="chya:V22_20010"/>
<dbReference type="Proteomes" id="UP000319976">
    <property type="component" value="Chromosome"/>
</dbReference>
<name>A0A517T8P8_9PLAN</name>
<dbReference type="EMBL" id="CP036316">
    <property type="protein sequence ID" value="QDT64760.1"/>
    <property type="molecule type" value="Genomic_DNA"/>
</dbReference>
<evidence type="ECO:0000313" key="1">
    <source>
        <dbReference type="EMBL" id="QDT64760.1"/>
    </source>
</evidence>
<accession>A0A517T8P8</accession>
<keyword evidence="2" id="KW-1185">Reference proteome</keyword>
<protein>
    <submittedName>
        <fullName evidence="1">Uncharacterized protein</fullName>
    </submittedName>
</protein>
<evidence type="ECO:0000313" key="2">
    <source>
        <dbReference type="Proteomes" id="UP000319976"/>
    </source>
</evidence>
<dbReference type="AlphaFoldDB" id="A0A517T8P8"/>
<reference evidence="1 2" key="1">
    <citation type="submission" date="2019-02" db="EMBL/GenBank/DDBJ databases">
        <title>Deep-cultivation of Planctomycetes and their phenomic and genomic characterization uncovers novel biology.</title>
        <authorList>
            <person name="Wiegand S."/>
            <person name="Jogler M."/>
            <person name="Boedeker C."/>
            <person name="Pinto D."/>
            <person name="Vollmers J."/>
            <person name="Rivas-Marin E."/>
            <person name="Kohn T."/>
            <person name="Peeters S.H."/>
            <person name="Heuer A."/>
            <person name="Rast P."/>
            <person name="Oberbeckmann S."/>
            <person name="Bunk B."/>
            <person name="Jeske O."/>
            <person name="Meyerdierks A."/>
            <person name="Storesund J.E."/>
            <person name="Kallscheuer N."/>
            <person name="Luecker S."/>
            <person name="Lage O.M."/>
            <person name="Pohl T."/>
            <person name="Merkel B.J."/>
            <person name="Hornburger P."/>
            <person name="Mueller R.-W."/>
            <person name="Bruemmer F."/>
            <person name="Labrenz M."/>
            <person name="Spormann A.M."/>
            <person name="Op den Camp H."/>
            <person name="Overmann J."/>
            <person name="Amann R."/>
            <person name="Jetten M.S.M."/>
            <person name="Mascher T."/>
            <person name="Medema M.H."/>
            <person name="Devos D.P."/>
            <person name="Kaster A.-K."/>
            <person name="Ovreas L."/>
            <person name="Rohde M."/>
            <person name="Galperin M.Y."/>
            <person name="Jogler C."/>
        </authorList>
    </citation>
    <scope>NUCLEOTIDE SEQUENCE [LARGE SCALE GENOMIC DNA]</scope>
    <source>
        <strain evidence="1 2">V22</strain>
    </source>
</reference>
<sequence>MLSCGNVSHDEITLDHVGAGANLAGSRGRVDKADHLGDILQPFVISE</sequence>
<proteinExistence type="predicted"/>
<gene>
    <name evidence="1" type="ORF">V22_20010</name>
</gene>
<organism evidence="1 2">
    <name type="scientific">Calycomorphotria hydatis</name>
    <dbReference type="NCBI Taxonomy" id="2528027"/>
    <lineage>
        <taxon>Bacteria</taxon>
        <taxon>Pseudomonadati</taxon>
        <taxon>Planctomycetota</taxon>
        <taxon>Planctomycetia</taxon>
        <taxon>Planctomycetales</taxon>
        <taxon>Planctomycetaceae</taxon>
        <taxon>Calycomorphotria</taxon>
    </lineage>
</organism>